<dbReference type="Proteomes" id="UP001345963">
    <property type="component" value="Unassembled WGS sequence"/>
</dbReference>
<gene>
    <name evidence="1" type="ORF">ATANTOWER_017175</name>
</gene>
<name>A0ABU7BJ70_9TELE</name>
<reference evidence="1 2" key="1">
    <citation type="submission" date="2021-07" db="EMBL/GenBank/DDBJ databases">
        <authorList>
            <person name="Palmer J.M."/>
        </authorList>
    </citation>
    <scope>NUCLEOTIDE SEQUENCE [LARGE SCALE GENOMIC DNA]</scope>
    <source>
        <strain evidence="1 2">AT_MEX2019</strain>
        <tissue evidence="1">Muscle</tissue>
    </source>
</reference>
<keyword evidence="2" id="KW-1185">Reference proteome</keyword>
<dbReference type="EMBL" id="JAHUTI010052725">
    <property type="protein sequence ID" value="MED6249625.1"/>
    <property type="molecule type" value="Genomic_DNA"/>
</dbReference>
<comment type="caution">
    <text evidence="1">The sequence shown here is derived from an EMBL/GenBank/DDBJ whole genome shotgun (WGS) entry which is preliminary data.</text>
</comment>
<protein>
    <submittedName>
        <fullName evidence="1">Uncharacterized protein</fullName>
    </submittedName>
</protein>
<evidence type="ECO:0000313" key="1">
    <source>
        <dbReference type="EMBL" id="MED6249625.1"/>
    </source>
</evidence>
<organism evidence="1 2">
    <name type="scientific">Ataeniobius toweri</name>
    <dbReference type="NCBI Taxonomy" id="208326"/>
    <lineage>
        <taxon>Eukaryota</taxon>
        <taxon>Metazoa</taxon>
        <taxon>Chordata</taxon>
        <taxon>Craniata</taxon>
        <taxon>Vertebrata</taxon>
        <taxon>Euteleostomi</taxon>
        <taxon>Actinopterygii</taxon>
        <taxon>Neopterygii</taxon>
        <taxon>Teleostei</taxon>
        <taxon>Neoteleostei</taxon>
        <taxon>Acanthomorphata</taxon>
        <taxon>Ovalentaria</taxon>
        <taxon>Atherinomorphae</taxon>
        <taxon>Cyprinodontiformes</taxon>
        <taxon>Goodeidae</taxon>
        <taxon>Ataeniobius</taxon>
    </lineage>
</organism>
<sequence length="99" mass="11378">MNVSAGVEASRCYLVRATEHRVRMEYAEYSAQDFSAAWHNHRGYCCYVFGVTQHSLLRSSKPTVTPADVSSLLKISFAHTRCITVIEQTRRLSRQRLRN</sequence>
<proteinExistence type="predicted"/>
<accession>A0ABU7BJ70</accession>
<evidence type="ECO:0000313" key="2">
    <source>
        <dbReference type="Proteomes" id="UP001345963"/>
    </source>
</evidence>